<dbReference type="RefSeq" id="XP_049150875.1">
    <property type="nucleotide sequence ID" value="XM_049293729.1"/>
</dbReference>
<reference evidence="2" key="1">
    <citation type="journal article" date="2021" name="Mol. Plant Microbe Interact.">
        <title>Complete Genome Sequence of the Plant-Pathogenic Fungus Colletotrichum lupini.</title>
        <authorList>
            <person name="Baroncelli R."/>
            <person name="Pensec F."/>
            <person name="Da Lio D."/>
            <person name="Boufleur T."/>
            <person name="Vicente I."/>
            <person name="Sarrocco S."/>
            <person name="Picot A."/>
            <person name="Baraldi E."/>
            <person name="Sukno S."/>
            <person name="Thon M."/>
            <person name="Le Floch G."/>
        </authorList>
    </citation>
    <scope>NUCLEOTIDE SEQUENCE</scope>
    <source>
        <strain evidence="2">IMI 504893</strain>
    </source>
</reference>
<name>A0A9Q8WMY2_9PEZI</name>
<evidence type="ECO:0000256" key="1">
    <source>
        <dbReference type="SAM" id="MobiDB-lite"/>
    </source>
</evidence>
<organism evidence="2 3">
    <name type="scientific">Colletotrichum lupini</name>
    <dbReference type="NCBI Taxonomy" id="145971"/>
    <lineage>
        <taxon>Eukaryota</taxon>
        <taxon>Fungi</taxon>
        <taxon>Dikarya</taxon>
        <taxon>Ascomycota</taxon>
        <taxon>Pezizomycotina</taxon>
        <taxon>Sordariomycetes</taxon>
        <taxon>Hypocreomycetidae</taxon>
        <taxon>Glomerellales</taxon>
        <taxon>Glomerellaceae</taxon>
        <taxon>Colletotrichum</taxon>
        <taxon>Colletotrichum acutatum species complex</taxon>
    </lineage>
</organism>
<gene>
    <name evidence="2" type="ORF">CLUP02_14803</name>
</gene>
<feature type="region of interest" description="Disordered" evidence="1">
    <location>
        <begin position="22"/>
        <end position="48"/>
    </location>
</feature>
<sequence>MSISQSILKSVSVRLRSFRLESYDMSDDGNDSDTSELPPNSTKSMPEGSWKCCECSENNNSELCGTDENDNMKCNATPCNHTKCDDCSDPD</sequence>
<dbReference type="Proteomes" id="UP000830671">
    <property type="component" value="Chromosome 8"/>
</dbReference>
<dbReference type="KEGG" id="clup:CLUP02_14803"/>
<accession>A0A9Q8WMY2</accession>
<dbReference type="GeneID" id="73348739"/>
<evidence type="ECO:0000313" key="3">
    <source>
        <dbReference type="Proteomes" id="UP000830671"/>
    </source>
</evidence>
<dbReference type="AlphaFoldDB" id="A0A9Q8WMY2"/>
<evidence type="ECO:0000313" key="2">
    <source>
        <dbReference type="EMBL" id="UQC89274.1"/>
    </source>
</evidence>
<keyword evidence="3" id="KW-1185">Reference proteome</keyword>
<feature type="compositionally biased region" description="Polar residues" evidence="1">
    <location>
        <begin position="35"/>
        <end position="44"/>
    </location>
</feature>
<protein>
    <submittedName>
        <fullName evidence="2">Uncharacterized protein</fullName>
    </submittedName>
</protein>
<proteinExistence type="predicted"/>
<feature type="compositionally biased region" description="Acidic residues" evidence="1">
    <location>
        <begin position="24"/>
        <end position="34"/>
    </location>
</feature>
<dbReference type="EMBL" id="CP019480">
    <property type="protein sequence ID" value="UQC89274.1"/>
    <property type="molecule type" value="Genomic_DNA"/>
</dbReference>